<name>A0A6H2H9F7_9BURK</name>
<accession>A0A6H2H9F7</accession>
<dbReference type="InterPro" id="IPR050321">
    <property type="entry name" value="Glycosyltr_2/OpgH_subfam"/>
</dbReference>
<comment type="subcellular location">
    <subcellularLocation>
        <location evidence="1">Membrane</location>
        <topology evidence="1">Multi-pass membrane protein</topology>
    </subcellularLocation>
</comment>
<organism evidence="9 10">
    <name type="scientific">Polaromonas vacuolata</name>
    <dbReference type="NCBI Taxonomy" id="37448"/>
    <lineage>
        <taxon>Bacteria</taxon>
        <taxon>Pseudomonadati</taxon>
        <taxon>Pseudomonadota</taxon>
        <taxon>Betaproteobacteria</taxon>
        <taxon>Burkholderiales</taxon>
        <taxon>Comamonadaceae</taxon>
        <taxon>Polaromonas</taxon>
    </lineage>
</organism>
<keyword evidence="3 9" id="KW-0808">Transferase</keyword>
<dbReference type="Proteomes" id="UP000502041">
    <property type="component" value="Chromosome"/>
</dbReference>
<dbReference type="EMBL" id="CP051461">
    <property type="protein sequence ID" value="QJC56511.1"/>
    <property type="molecule type" value="Genomic_DNA"/>
</dbReference>
<evidence type="ECO:0000259" key="8">
    <source>
        <dbReference type="Pfam" id="PF00535"/>
    </source>
</evidence>
<dbReference type="GO" id="GO:0016760">
    <property type="term" value="F:cellulose synthase (UDP-forming) activity"/>
    <property type="evidence" value="ECO:0007669"/>
    <property type="project" value="UniProtKB-EC"/>
</dbReference>
<reference evidence="9 10" key="1">
    <citation type="submission" date="2020-04" db="EMBL/GenBank/DDBJ databases">
        <title>Complete genome of a Psychrophilic, Marine, Gas Vacuolate Bacterium Polaromonas vacuolata KCTC 22033T.</title>
        <authorList>
            <person name="Hwang K."/>
            <person name="Kim K.M."/>
        </authorList>
    </citation>
    <scope>NUCLEOTIDE SEQUENCE [LARGE SCALE GENOMIC DNA]</scope>
    <source>
        <strain evidence="9 10">KCTC 22033</strain>
    </source>
</reference>
<evidence type="ECO:0000256" key="1">
    <source>
        <dbReference type="ARBA" id="ARBA00004141"/>
    </source>
</evidence>
<dbReference type="GO" id="GO:0005886">
    <property type="term" value="C:plasma membrane"/>
    <property type="evidence" value="ECO:0007669"/>
    <property type="project" value="TreeGrafter"/>
</dbReference>
<proteinExistence type="predicted"/>
<feature type="transmembrane region" description="Helical" evidence="7">
    <location>
        <begin position="484"/>
        <end position="505"/>
    </location>
</feature>
<dbReference type="InterPro" id="IPR029044">
    <property type="entry name" value="Nucleotide-diphossugar_trans"/>
</dbReference>
<dbReference type="PANTHER" id="PTHR43867">
    <property type="entry name" value="CELLULOSE SYNTHASE CATALYTIC SUBUNIT A [UDP-FORMING]"/>
    <property type="match status" value="1"/>
</dbReference>
<feature type="transmembrane region" description="Helical" evidence="7">
    <location>
        <begin position="396"/>
        <end position="413"/>
    </location>
</feature>
<dbReference type="Gene3D" id="3.90.550.10">
    <property type="entry name" value="Spore Coat Polysaccharide Biosynthesis Protein SpsA, Chain A"/>
    <property type="match status" value="1"/>
</dbReference>
<dbReference type="SUPFAM" id="SSF53448">
    <property type="entry name" value="Nucleotide-diphospho-sugar transferases"/>
    <property type="match status" value="1"/>
</dbReference>
<dbReference type="AlphaFoldDB" id="A0A6H2H9F7"/>
<keyword evidence="6 7" id="KW-0472">Membrane</keyword>
<feature type="transmembrane region" description="Helical" evidence="7">
    <location>
        <begin position="54"/>
        <end position="77"/>
    </location>
</feature>
<evidence type="ECO:0000256" key="7">
    <source>
        <dbReference type="SAM" id="Phobius"/>
    </source>
</evidence>
<gene>
    <name evidence="9" type="primary">bcsA</name>
    <name evidence="9" type="ORF">HC248_01817</name>
</gene>
<dbReference type="InterPro" id="IPR001173">
    <property type="entry name" value="Glyco_trans_2-like"/>
</dbReference>
<evidence type="ECO:0000256" key="3">
    <source>
        <dbReference type="ARBA" id="ARBA00022679"/>
    </source>
</evidence>
<keyword evidence="2 9" id="KW-0328">Glycosyltransferase</keyword>
<dbReference type="Pfam" id="PF00535">
    <property type="entry name" value="Glycos_transf_2"/>
    <property type="match status" value="1"/>
</dbReference>
<feature type="domain" description="Glycosyltransferase 2-like" evidence="8">
    <location>
        <begin position="109"/>
        <end position="276"/>
    </location>
</feature>
<feature type="transmembrane region" description="Helical" evidence="7">
    <location>
        <begin position="360"/>
        <end position="384"/>
    </location>
</feature>
<sequence>MPELVLYLSIAAAAITSLAMFWLSPQCRQARLGVLLVMAWVFGVYFVWRLGQTVLWGGFSFAALYTQFFVLVELLWLAEMVHDCHFYTYASRPLVQGISRALRQSSIDVVIASYNEPRDILEKTLLCALHLDWSAPIKIYVIDDGKRQWLAELCYKLGINYLSRPDNLNAKAGNINHALDYLHGDFALLLDADFLVAPFAIEKLIAPMVDAQVAVVQSPHDFYNPDPIQRSLGLESLSPTDQIHFFNDTLRMRDNGGAAFFCGSSGLIRLKALKEISGFPTDSITEDIFVSLKLKSQGYLSVTIKEAVATGLNPQSINDFFAQRKRWGEGAIQMNSCIWGSTQSWLRNLGVINRLQFFPVYWLISYPVRLISLLVPQACLLLGWQPLVNAPINQLLAAQGGVLILILAFNQWISRSHSQLLLSQIWHDVLALRLTFYFLFRLIKPNDKLVFSVTPKGSDAVHLAEASASSAAAQNPNTATPPRYFDVLVLSLLILTFACLALGVVNLNDAQSTAQSGVYAVSLFWALINFARIWFVYASLRREKAVRLEELQAPVRIMSDLWIDGLPANAVGEFQVSESSLSSTNENQVIAHRDLALLHNGTQRHIGRTNDQGKILFHTLKCRGLWLSRLTVASLEVGLERLNGGYKSAQAVAQTIKASFT</sequence>
<evidence type="ECO:0000256" key="5">
    <source>
        <dbReference type="ARBA" id="ARBA00022989"/>
    </source>
</evidence>
<evidence type="ECO:0000256" key="6">
    <source>
        <dbReference type="ARBA" id="ARBA00023136"/>
    </source>
</evidence>
<keyword evidence="10" id="KW-1185">Reference proteome</keyword>
<feature type="transmembrane region" description="Helical" evidence="7">
    <location>
        <begin position="30"/>
        <end position="48"/>
    </location>
</feature>
<feature type="transmembrane region" description="Helical" evidence="7">
    <location>
        <begin position="6"/>
        <end position="23"/>
    </location>
</feature>
<evidence type="ECO:0000313" key="9">
    <source>
        <dbReference type="EMBL" id="QJC56511.1"/>
    </source>
</evidence>
<dbReference type="CDD" id="cd06421">
    <property type="entry name" value="CESA_CelA_like"/>
    <property type="match status" value="1"/>
</dbReference>
<dbReference type="EC" id="2.4.1.12" evidence="9"/>
<dbReference type="RefSeq" id="WP_168922206.1">
    <property type="nucleotide sequence ID" value="NZ_CP051461.1"/>
</dbReference>
<protein>
    <submittedName>
        <fullName evidence="9">Cellulose synthase catalytic subunit [UDP-forming]</fullName>
        <ecNumber evidence="9">2.4.1.12</ecNumber>
    </submittedName>
</protein>
<dbReference type="PANTHER" id="PTHR43867:SF2">
    <property type="entry name" value="CELLULOSE SYNTHASE CATALYTIC SUBUNIT A [UDP-FORMING]"/>
    <property type="match status" value="1"/>
</dbReference>
<keyword evidence="5 7" id="KW-1133">Transmembrane helix</keyword>
<evidence type="ECO:0000313" key="10">
    <source>
        <dbReference type="Proteomes" id="UP000502041"/>
    </source>
</evidence>
<evidence type="ECO:0000256" key="2">
    <source>
        <dbReference type="ARBA" id="ARBA00022676"/>
    </source>
</evidence>
<feature type="transmembrane region" description="Helical" evidence="7">
    <location>
        <begin position="517"/>
        <end position="537"/>
    </location>
</feature>
<evidence type="ECO:0000256" key="4">
    <source>
        <dbReference type="ARBA" id="ARBA00022692"/>
    </source>
</evidence>
<dbReference type="KEGG" id="pvac:HC248_01817"/>
<keyword evidence="4 7" id="KW-0812">Transmembrane</keyword>